<reference evidence="2" key="1">
    <citation type="journal article" date="2021" name="Nat. Commun.">
        <title>Genetic determinants of endophytism in the Arabidopsis root mycobiome.</title>
        <authorList>
            <person name="Mesny F."/>
            <person name="Miyauchi S."/>
            <person name="Thiergart T."/>
            <person name="Pickel B."/>
            <person name="Atanasova L."/>
            <person name="Karlsson M."/>
            <person name="Huettel B."/>
            <person name="Barry K.W."/>
            <person name="Haridas S."/>
            <person name="Chen C."/>
            <person name="Bauer D."/>
            <person name="Andreopoulos W."/>
            <person name="Pangilinan J."/>
            <person name="LaButti K."/>
            <person name="Riley R."/>
            <person name="Lipzen A."/>
            <person name="Clum A."/>
            <person name="Drula E."/>
            <person name="Henrissat B."/>
            <person name="Kohler A."/>
            <person name="Grigoriev I.V."/>
            <person name="Martin F.M."/>
            <person name="Hacquard S."/>
        </authorList>
    </citation>
    <scope>NUCLEOTIDE SEQUENCE</scope>
    <source>
        <strain evidence="2">MPI-CAGE-AT-0147</strain>
    </source>
</reference>
<accession>A0A9P9IMG8</accession>
<dbReference type="EMBL" id="JAGMUV010000021">
    <property type="protein sequence ID" value="KAH7124594.1"/>
    <property type="molecule type" value="Genomic_DNA"/>
</dbReference>
<dbReference type="PANTHER" id="PTHR38116">
    <property type="entry name" value="CHROMOSOME 7, WHOLE GENOME SHOTGUN SEQUENCE"/>
    <property type="match status" value="1"/>
</dbReference>
<dbReference type="PANTHER" id="PTHR38116:SF1">
    <property type="entry name" value="BZIP DOMAIN-CONTAINING PROTEIN"/>
    <property type="match status" value="1"/>
</dbReference>
<dbReference type="AlphaFoldDB" id="A0A9P9IMG8"/>
<proteinExistence type="predicted"/>
<evidence type="ECO:0000256" key="1">
    <source>
        <dbReference type="SAM" id="MobiDB-lite"/>
    </source>
</evidence>
<evidence type="ECO:0000313" key="2">
    <source>
        <dbReference type="EMBL" id="KAH7124594.1"/>
    </source>
</evidence>
<sequence>MELPPSHTCCHGKSSGADACQADAEAKKQQKRVQNRVNQRAHRMRLKAKEADTPPGPRPYRVHRWRWQFPERNVPEALSEVANAPTVPSSLRPSPAGELQSLPLAGIVYRGRDNTVISAESDATHYVEFRPSADHFLHLIRYNVFRGLISIRSMLNLLTMKVDAPFEMPAEMSAASHTSGPCWGSATIYPVHPSIPKCLLPTTSQMNHPHSFWINMIPFPQLRDNLIKWEASFNHLEFLYDLVGSLLGSISPGQQGAFDKPPTSSQLIVCEDDTDELTAGQQGLIVWGEPHEKENWEVTPGFLKKWAYVLDGCEELVYISNRWRIVRGEEPLQLIQSRAL</sequence>
<dbReference type="Pfam" id="PF11905">
    <property type="entry name" value="DUF3425"/>
    <property type="match status" value="1"/>
</dbReference>
<dbReference type="CDD" id="cd14688">
    <property type="entry name" value="bZIP_YAP"/>
    <property type="match status" value="1"/>
</dbReference>
<evidence type="ECO:0000313" key="3">
    <source>
        <dbReference type="Proteomes" id="UP000738349"/>
    </source>
</evidence>
<dbReference type="OrthoDB" id="125347at2759"/>
<dbReference type="Proteomes" id="UP000738349">
    <property type="component" value="Unassembled WGS sequence"/>
</dbReference>
<comment type="caution">
    <text evidence="2">The sequence shown here is derived from an EMBL/GenBank/DDBJ whole genome shotgun (WGS) entry which is preliminary data.</text>
</comment>
<gene>
    <name evidence="2" type="ORF">EDB81DRAFT_911510</name>
</gene>
<name>A0A9P9IMG8_9HYPO</name>
<organism evidence="2 3">
    <name type="scientific">Dactylonectria macrodidyma</name>
    <dbReference type="NCBI Taxonomy" id="307937"/>
    <lineage>
        <taxon>Eukaryota</taxon>
        <taxon>Fungi</taxon>
        <taxon>Dikarya</taxon>
        <taxon>Ascomycota</taxon>
        <taxon>Pezizomycotina</taxon>
        <taxon>Sordariomycetes</taxon>
        <taxon>Hypocreomycetidae</taxon>
        <taxon>Hypocreales</taxon>
        <taxon>Nectriaceae</taxon>
        <taxon>Dactylonectria</taxon>
    </lineage>
</organism>
<keyword evidence="3" id="KW-1185">Reference proteome</keyword>
<evidence type="ECO:0008006" key="4">
    <source>
        <dbReference type="Google" id="ProtNLM"/>
    </source>
</evidence>
<feature type="compositionally biased region" description="Basic residues" evidence="1">
    <location>
        <begin position="29"/>
        <end position="46"/>
    </location>
</feature>
<protein>
    <recommendedName>
        <fullName evidence="4">BZIP domain-containing protein</fullName>
    </recommendedName>
</protein>
<feature type="region of interest" description="Disordered" evidence="1">
    <location>
        <begin position="1"/>
        <end position="59"/>
    </location>
</feature>
<dbReference type="InterPro" id="IPR021833">
    <property type="entry name" value="DUF3425"/>
</dbReference>